<dbReference type="CDD" id="cd01347">
    <property type="entry name" value="ligand_gated_channel"/>
    <property type="match status" value="1"/>
</dbReference>
<keyword evidence="3 14" id="KW-0813">Transport</keyword>
<evidence type="ECO:0000259" key="17">
    <source>
        <dbReference type="Pfam" id="PF07715"/>
    </source>
</evidence>
<evidence type="ECO:0000256" key="7">
    <source>
        <dbReference type="ARBA" id="ARBA00022729"/>
    </source>
</evidence>
<dbReference type="Proteomes" id="UP000478183">
    <property type="component" value="Unassembled WGS sequence"/>
</dbReference>
<sequence length="724" mass="79853">MFFVSRLEYPSAQARTSGAVRKRTVPMRSRHIFAMLLGTTTFASGAYAQDAVQLDAIVLEAESDETLLQNGYIAESGRQAMRVDTPIAKLPQAVTVITQDQLQDQAPRTMLEALNYTASATPGNFGFDSRYDSFYLRGFPAYQTGVFRDGLRSFNGSSAWYRNDPYTLEGIAVLKGPASSMFGVSTPGGIVNLVSKRPKDTPYNETRLSFGSHSRAEAAVDFTGPLDAEGDTLYRFIALARDADTHIDGYADDRILIAPSVSFRLADDQRLLLSAEYAKDSTGAVAYMHFDDITNPQVTDEPAGDPDYNNFDQEQFRIGYEYSWDIAEDTQLRQSYRWTKVRTDMHYATRYGLYPDLAPGYWSRYHETAKSHVLDLMVEHKMTTGSFNHTFALGADYTRGEYTADYGGTGDGQAANDAMDVPFYGSRKQTQKGIYFADQIERDALTISASARYDWVETDYADATFGTNIVTSGSQKDEAFTGRLGASYEFTNGVTPYANIASSFAPNVAQVFDDASDPTGGPAEPTEAIQKEIGVKYALPDQRTVITAAIFDIHQDNGTVLAVGDDGRNRGLQYDLTSRGFELEAMSNLENGVSLIASYAHMKVEINDGAPGTEGNELSGVPDDTLSLFVKYQPQTGPLENVGLMAGMRYIGKSYGNDANTLRNASRTFFDLGATYDFAAFGYAGTELQLNVRNLFDREAQTCTGDWCYADEPRMIDLSLSRRF</sequence>
<comment type="caution">
    <text evidence="18">The sequence shown here is derived from an EMBL/GenBank/DDBJ whole genome shotgun (WGS) entry which is preliminary data.</text>
</comment>
<keyword evidence="11 14" id="KW-0472">Membrane</keyword>
<keyword evidence="9" id="KW-0406">Ion transport</keyword>
<dbReference type="GO" id="GO:0038023">
    <property type="term" value="F:signaling receptor activity"/>
    <property type="evidence" value="ECO:0007669"/>
    <property type="project" value="InterPro"/>
</dbReference>
<comment type="subcellular location">
    <subcellularLocation>
        <location evidence="1 14">Cell outer membrane</location>
        <topology evidence="1 14">Multi-pass membrane protein</topology>
    </subcellularLocation>
</comment>
<keyword evidence="8" id="KW-0408">Iron</keyword>
<dbReference type="FunFam" id="2.170.130.10:FF:000001">
    <property type="entry name" value="Catecholate siderophore TonB-dependent receptor"/>
    <property type="match status" value="1"/>
</dbReference>
<organism evidence="18 19">
    <name type="scientific">Paracoccus aestuariivivens</name>
    <dbReference type="NCBI Taxonomy" id="1820333"/>
    <lineage>
        <taxon>Bacteria</taxon>
        <taxon>Pseudomonadati</taxon>
        <taxon>Pseudomonadota</taxon>
        <taxon>Alphaproteobacteria</taxon>
        <taxon>Rhodobacterales</taxon>
        <taxon>Paracoccaceae</taxon>
        <taxon>Paracoccus</taxon>
    </lineage>
</organism>
<evidence type="ECO:0000256" key="6">
    <source>
        <dbReference type="ARBA" id="ARBA00022692"/>
    </source>
</evidence>
<dbReference type="Pfam" id="PF00593">
    <property type="entry name" value="TonB_dep_Rec_b-barrel"/>
    <property type="match status" value="1"/>
</dbReference>
<protein>
    <submittedName>
        <fullName evidence="18">TonB-dependent siderophore receptor</fullName>
    </submittedName>
</protein>
<feature type="domain" description="TonB-dependent receptor-like beta-barrel" evidence="16">
    <location>
        <begin position="267"/>
        <end position="695"/>
    </location>
</feature>
<dbReference type="SUPFAM" id="SSF56935">
    <property type="entry name" value="Porins"/>
    <property type="match status" value="1"/>
</dbReference>
<keyword evidence="13 14" id="KW-0998">Cell outer membrane</keyword>
<keyword evidence="6 14" id="KW-0812">Transmembrane</keyword>
<dbReference type="PANTHER" id="PTHR32552:SF68">
    <property type="entry name" value="FERRICHROME OUTER MEMBRANE TRANSPORTER_PHAGE RECEPTOR"/>
    <property type="match status" value="1"/>
</dbReference>
<dbReference type="Gene3D" id="2.40.170.20">
    <property type="entry name" value="TonB-dependent receptor, beta-barrel domain"/>
    <property type="match status" value="1"/>
</dbReference>
<evidence type="ECO:0000256" key="9">
    <source>
        <dbReference type="ARBA" id="ARBA00023065"/>
    </source>
</evidence>
<evidence type="ECO:0000256" key="5">
    <source>
        <dbReference type="ARBA" id="ARBA00022496"/>
    </source>
</evidence>
<dbReference type="OrthoDB" id="9760333at2"/>
<dbReference type="InterPro" id="IPR039426">
    <property type="entry name" value="TonB-dep_rcpt-like"/>
</dbReference>
<evidence type="ECO:0000256" key="12">
    <source>
        <dbReference type="ARBA" id="ARBA00023170"/>
    </source>
</evidence>
<evidence type="ECO:0000256" key="1">
    <source>
        <dbReference type="ARBA" id="ARBA00004571"/>
    </source>
</evidence>
<dbReference type="Gene3D" id="2.170.130.10">
    <property type="entry name" value="TonB-dependent receptor, plug domain"/>
    <property type="match status" value="1"/>
</dbReference>
<reference evidence="18 19" key="1">
    <citation type="submission" date="2019-11" db="EMBL/GenBank/DDBJ databases">
        <authorList>
            <person name="Dong K."/>
        </authorList>
    </citation>
    <scope>NUCLEOTIDE SEQUENCE [LARGE SCALE GENOMIC DNA]</scope>
    <source>
        <strain evidence="18 19">NBRC 111993</strain>
    </source>
</reference>
<dbReference type="PROSITE" id="PS52016">
    <property type="entry name" value="TONB_DEPENDENT_REC_3"/>
    <property type="match status" value="1"/>
</dbReference>
<dbReference type="InterPro" id="IPR036942">
    <property type="entry name" value="Beta-barrel_TonB_sf"/>
</dbReference>
<dbReference type="GO" id="GO:0009279">
    <property type="term" value="C:cell outer membrane"/>
    <property type="evidence" value="ECO:0007669"/>
    <property type="project" value="UniProtKB-SubCell"/>
</dbReference>
<evidence type="ECO:0000256" key="8">
    <source>
        <dbReference type="ARBA" id="ARBA00023004"/>
    </source>
</evidence>
<evidence type="ECO:0000256" key="11">
    <source>
        <dbReference type="ARBA" id="ARBA00023136"/>
    </source>
</evidence>
<evidence type="ECO:0000256" key="3">
    <source>
        <dbReference type="ARBA" id="ARBA00022448"/>
    </source>
</evidence>
<keyword evidence="19" id="KW-1185">Reference proteome</keyword>
<feature type="domain" description="TonB-dependent receptor plug" evidence="17">
    <location>
        <begin position="88"/>
        <end position="190"/>
    </location>
</feature>
<dbReference type="InterPro" id="IPR010105">
    <property type="entry name" value="TonB_sidphr_rcpt"/>
</dbReference>
<comment type="similarity">
    <text evidence="2 14 15">Belongs to the TonB-dependent receptor family.</text>
</comment>
<dbReference type="Pfam" id="PF07715">
    <property type="entry name" value="Plug"/>
    <property type="match status" value="1"/>
</dbReference>
<evidence type="ECO:0000256" key="14">
    <source>
        <dbReference type="PROSITE-ProRule" id="PRU01360"/>
    </source>
</evidence>
<evidence type="ECO:0000313" key="18">
    <source>
        <dbReference type="EMBL" id="MTH77871.1"/>
    </source>
</evidence>
<keyword evidence="4 14" id="KW-1134">Transmembrane beta strand</keyword>
<proteinExistence type="inferred from homology"/>
<dbReference type="PANTHER" id="PTHR32552">
    <property type="entry name" value="FERRICHROME IRON RECEPTOR-RELATED"/>
    <property type="match status" value="1"/>
</dbReference>
<keyword evidence="10 15" id="KW-0798">TonB box</keyword>
<dbReference type="AlphaFoldDB" id="A0A6L6JD73"/>
<keyword evidence="5" id="KW-0410">Iron transport</keyword>
<evidence type="ECO:0000256" key="15">
    <source>
        <dbReference type="RuleBase" id="RU003357"/>
    </source>
</evidence>
<dbReference type="InterPro" id="IPR037066">
    <property type="entry name" value="Plug_dom_sf"/>
</dbReference>
<dbReference type="GO" id="GO:0015344">
    <property type="term" value="F:siderophore uptake transmembrane transporter activity"/>
    <property type="evidence" value="ECO:0007669"/>
    <property type="project" value="TreeGrafter"/>
</dbReference>
<evidence type="ECO:0000256" key="2">
    <source>
        <dbReference type="ARBA" id="ARBA00009810"/>
    </source>
</evidence>
<dbReference type="InterPro" id="IPR000531">
    <property type="entry name" value="Beta-barrel_TonB"/>
</dbReference>
<evidence type="ECO:0000259" key="16">
    <source>
        <dbReference type="Pfam" id="PF00593"/>
    </source>
</evidence>
<dbReference type="NCBIfam" id="TIGR01783">
    <property type="entry name" value="TonB-siderophor"/>
    <property type="match status" value="1"/>
</dbReference>
<dbReference type="EMBL" id="WMIE01000004">
    <property type="protein sequence ID" value="MTH77871.1"/>
    <property type="molecule type" value="Genomic_DNA"/>
</dbReference>
<accession>A0A6L6JD73</accession>
<evidence type="ECO:0000256" key="4">
    <source>
        <dbReference type="ARBA" id="ARBA00022452"/>
    </source>
</evidence>
<gene>
    <name evidence="18" type="ORF">GL286_09050</name>
</gene>
<evidence type="ECO:0000313" key="19">
    <source>
        <dbReference type="Proteomes" id="UP000478183"/>
    </source>
</evidence>
<keyword evidence="12 18" id="KW-0675">Receptor</keyword>
<name>A0A6L6JD73_9RHOB</name>
<dbReference type="InterPro" id="IPR012910">
    <property type="entry name" value="Plug_dom"/>
</dbReference>
<evidence type="ECO:0000256" key="10">
    <source>
        <dbReference type="ARBA" id="ARBA00023077"/>
    </source>
</evidence>
<dbReference type="GO" id="GO:0015891">
    <property type="term" value="P:siderophore transport"/>
    <property type="evidence" value="ECO:0007669"/>
    <property type="project" value="InterPro"/>
</dbReference>
<evidence type="ECO:0000256" key="13">
    <source>
        <dbReference type="ARBA" id="ARBA00023237"/>
    </source>
</evidence>
<keyword evidence="7" id="KW-0732">Signal</keyword>